<organism evidence="2 3">
    <name type="scientific">Flagellimonas hymeniacidonis</name>
    <dbReference type="NCBI Taxonomy" id="2603628"/>
    <lineage>
        <taxon>Bacteria</taxon>
        <taxon>Pseudomonadati</taxon>
        <taxon>Bacteroidota</taxon>
        <taxon>Flavobacteriia</taxon>
        <taxon>Flavobacteriales</taxon>
        <taxon>Flavobacteriaceae</taxon>
        <taxon>Flagellimonas</taxon>
    </lineage>
</organism>
<dbReference type="RefSeq" id="WP_147741883.1">
    <property type="nucleotide sequence ID" value="NZ_VRUR01000001.1"/>
</dbReference>
<feature type="transmembrane region" description="Helical" evidence="1">
    <location>
        <begin position="80"/>
        <end position="102"/>
    </location>
</feature>
<protein>
    <submittedName>
        <fullName evidence="2">Uncharacterized protein</fullName>
    </submittedName>
</protein>
<evidence type="ECO:0000313" key="3">
    <source>
        <dbReference type="Proteomes" id="UP000321456"/>
    </source>
</evidence>
<sequence length="106" mass="11577">MKYLNAKSLYPRLTLGVFLLSSSQIFAMNVAMNLGIKALVDDLWTEVKDAAPIILAIIFIIGILLNIGKLLGDNRDYKGFLTSVFLFFGGISIIGGVVSYILSISF</sequence>
<proteinExistence type="predicted"/>
<keyword evidence="3" id="KW-1185">Reference proteome</keyword>
<keyword evidence="1" id="KW-0812">Transmembrane</keyword>
<gene>
    <name evidence="2" type="ORF">FVB32_05300</name>
</gene>
<accession>A0A5C8V726</accession>
<keyword evidence="1" id="KW-1133">Transmembrane helix</keyword>
<evidence type="ECO:0000256" key="1">
    <source>
        <dbReference type="SAM" id="Phobius"/>
    </source>
</evidence>
<feature type="transmembrane region" description="Helical" evidence="1">
    <location>
        <begin position="51"/>
        <end position="68"/>
    </location>
</feature>
<dbReference type="Proteomes" id="UP000321456">
    <property type="component" value="Unassembled WGS sequence"/>
</dbReference>
<comment type="caution">
    <text evidence="2">The sequence shown here is derived from an EMBL/GenBank/DDBJ whole genome shotgun (WGS) entry which is preliminary data.</text>
</comment>
<evidence type="ECO:0000313" key="2">
    <source>
        <dbReference type="EMBL" id="TXN37705.1"/>
    </source>
</evidence>
<dbReference type="AlphaFoldDB" id="A0A5C8V726"/>
<reference evidence="2 3" key="1">
    <citation type="submission" date="2019-08" db="EMBL/GenBank/DDBJ databases">
        <title>Professor.</title>
        <authorList>
            <person name="Park J.S."/>
        </authorList>
    </citation>
    <scope>NUCLEOTIDE SEQUENCE [LARGE SCALE GENOMIC DNA]</scope>
    <source>
        <strain evidence="2 3">176CP5-101</strain>
    </source>
</reference>
<dbReference type="EMBL" id="VRUR01000001">
    <property type="protein sequence ID" value="TXN37705.1"/>
    <property type="molecule type" value="Genomic_DNA"/>
</dbReference>
<keyword evidence="1" id="KW-0472">Membrane</keyword>
<name>A0A5C8V726_9FLAO</name>